<name>A0A0J5T4U2_9BACI</name>
<evidence type="ECO:0000313" key="3">
    <source>
        <dbReference type="EMBL" id="KZE53583.1"/>
    </source>
</evidence>
<dbReference type="AlphaFoldDB" id="A0A0J5T4U2"/>
<accession>A0A0J5T4U2</accession>
<evidence type="ECO:0000256" key="2">
    <source>
        <dbReference type="ARBA" id="ARBA00022801"/>
    </source>
</evidence>
<evidence type="ECO:0000256" key="1">
    <source>
        <dbReference type="ARBA" id="ARBA00001946"/>
    </source>
</evidence>
<dbReference type="PATRIC" id="fig|189381.10.peg.504"/>
<dbReference type="EMBL" id="LQQY01000001">
    <property type="protein sequence ID" value="KZE53583.1"/>
    <property type="molecule type" value="Genomic_DNA"/>
</dbReference>
<dbReference type="CDD" id="cd18880">
    <property type="entry name" value="NUDIX_ADPRase"/>
    <property type="match status" value="1"/>
</dbReference>
<protein>
    <submittedName>
        <fullName evidence="3">NUDIX hydrolase</fullName>
    </submittedName>
</protein>
<dbReference type="RefSeq" id="WP_048013482.1">
    <property type="nucleotide sequence ID" value="NZ_CAXQIX010000129.1"/>
</dbReference>
<dbReference type="OrthoDB" id="65827at2"/>
<gene>
    <name evidence="3" type="ORF">AV649_00130</name>
</gene>
<dbReference type="InterPro" id="IPR020476">
    <property type="entry name" value="Nudix_hydrolase"/>
</dbReference>
<dbReference type="PANTHER" id="PTHR43046">
    <property type="entry name" value="GDP-MANNOSE MANNOSYL HYDROLASE"/>
    <property type="match status" value="1"/>
</dbReference>
<dbReference type="Proteomes" id="UP000076510">
    <property type="component" value="Unassembled WGS sequence"/>
</dbReference>
<reference evidence="4" key="1">
    <citation type="submission" date="2016-01" db="EMBL/GenBank/DDBJ databases">
        <title>Whole genome sequencing of Bhargavaea cecembensis T14.</title>
        <authorList>
            <person name="Hong K.W."/>
        </authorList>
    </citation>
    <scope>NUCLEOTIDE SEQUENCE [LARGE SCALE GENOMIC DNA]</scope>
    <source>
        <strain evidence="4">M19</strain>
    </source>
</reference>
<dbReference type="PANTHER" id="PTHR43046:SF14">
    <property type="entry name" value="MUTT_NUDIX FAMILY PROTEIN"/>
    <property type="match status" value="1"/>
</dbReference>
<dbReference type="InterPro" id="IPR000086">
    <property type="entry name" value="NUDIX_hydrolase_dom"/>
</dbReference>
<keyword evidence="2 3" id="KW-0378">Hydrolase</keyword>
<dbReference type="InterPro" id="IPR015797">
    <property type="entry name" value="NUDIX_hydrolase-like_dom_sf"/>
</dbReference>
<dbReference type="Gene3D" id="3.90.79.10">
    <property type="entry name" value="Nucleoside Triphosphate Pyrophosphohydrolase"/>
    <property type="match status" value="1"/>
</dbReference>
<evidence type="ECO:0000313" key="4">
    <source>
        <dbReference type="Proteomes" id="UP000076510"/>
    </source>
</evidence>
<organism evidence="3 4">
    <name type="scientific">Rossellomorea marisflavi</name>
    <dbReference type="NCBI Taxonomy" id="189381"/>
    <lineage>
        <taxon>Bacteria</taxon>
        <taxon>Bacillati</taxon>
        <taxon>Bacillota</taxon>
        <taxon>Bacilli</taxon>
        <taxon>Bacillales</taxon>
        <taxon>Bacillaceae</taxon>
        <taxon>Rossellomorea</taxon>
    </lineage>
</organism>
<sequence length="147" mass="16690">MSIRNSAKALIMKEGAVLLTKNRDDEGFFYLFPGGGQEKGETLEEAVVRECQEEIGSIVRVGPLKHVREYIGKNHEHSFDAGFQQVEFYFECHLLGEEGYEPTNPDSHQVGIEWVKLDEWDGLRIYPKALGEYIKGHRSGVYVGDIN</sequence>
<dbReference type="PRINTS" id="PR00502">
    <property type="entry name" value="NUDIXFAMILY"/>
</dbReference>
<dbReference type="PROSITE" id="PS51462">
    <property type="entry name" value="NUDIX"/>
    <property type="match status" value="1"/>
</dbReference>
<dbReference type="Pfam" id="PF00293">
    <property type="entry name" value="NUDIX"/>
    <property type="match status" value="1"/>
</dbReference>
<dbReference type="GO" id="GO:0016787">
    <property type="term" value="F:hydrolase activity"/>
    <property type="evidence" value="ECO:0007669"/>
    <property type="project" value="UniProtKB-KW"/>
</dbReference>
<proteinExistence type="predicted"/>
<comment type="caution">
    <text evidence="3">The sequence shown here is derived from an EMBL/GenBank/DDBJ whole genome shotgun (WGS) entry which is preliminary data.</text>
</comment>
<dbReference type="SUPFAM" id="SSF55811">
    <property type="entry name" value="Nudix"/>
    <property type="match status" value="1"/>
</dbReference>
<comment type="cofactor">
    <cofactor evidence="1">
        <name>Mg(2+)</name>
        <dbReference type="ChEBI" id="CHEBI:18420"/>
    </cofactor>
</comment>